<name>A0ABX8Q9D1_PSECO</name>
<keyword evidence="6" id="KW-1185">Reference proteome</keyword>
<organism evidence="5 6">
    <name type="scientific">Pseudomonas canavaninivorans</name>
    <dbReference type="NCBI Taxonomy" id="2842348"/>
    <lineage>
        <taxon>Bacteria</taxon>
        <taxon>Pseudomonadati</taxon>
        <taxon>Pseudomonadota</taxon>
        <taxon>Gammaproteobacteria</taxon>
        <taxon>Pseudomonadales</taxon>
        <taxon>Pseudomonadaceae</taxon>
        <taxon>Pseudomonas</taxon>
    </lineage>
</organism>
<dbReference type="Proteomes" id="UP000824066">
    <property type="component" value="Chromosome"/>
</dbReference>
<evidence type="ECO:0000313" key="6">
    <source>
        <dbReference type="Proteomes" id="UP000824066"/>
    </source>
</evidence>
<dbReference type="Pfam" id="PF00196">
    <property type="entry name" value="GerE"/>
    <property type="match status" value="1"/>
</dbReference>
<evidence type="ECO:0000313" key="5">
    <source>
        <dbReference type="EMBL" id="QXI51449.1"/>
    </source>
</evidence>
<dbReference type="SMART" id="SM00421">
    <property type="entry name" value="HTH_LUXR"/>
    <property type="match status" value="1"/>
</dbReference>
<dbReference type="PROSITE" id="PS00622">
    <property type="entry name" value="HTH_LUXR_1"/>
    <property type="match status" value="1"/>
</dbReference>
<evidence type="ECO:0000256" key="1">
    <source>
        <dbReference type="ARBA" id="ARBA00023015"/>
    </source>
</evidence>
<evidence type="ECO:0000256" key="2">
    <source>
        <dbReference type="ARBA" id="ARBA00023125"/>
    </source>
</evidence>
<keyword evidence="3" id="KW-0804">Transcription</keyword>
<gene>
    <name evidence="5" type="ORF">KSS97_18100</name>
</gene>
<reference evidence="5 6" key="1">
    <citation type="journal article" date="2021" name="Microorganisms">
        <title>The Ever-Expanding Pseudomonas Genus: Description of 43 New Species and Partition of the Pseudomonas putida Group.</title>
        <authorList>
            <person name="Girard L."/>
            <person name="Lood C."/>
            <person name="Hofte M."/>
            <person name="Vandamme P."/>
            <person name="Rokni-Zadeh H."/>
            <person name="van Noort V."/>
            <person name="Lavigne R."/>
            <person name="De Mot R."/>
        </authorList>
    </citation>
    <scope>NUCLEOTIDE SEQUENCE [LARGE SCALE GENOMIC DNA]</scope>
    <source>
        <strain evidence="5 6">SWRI17</strain>
    </source>
</reference>
<feature type="domain" description="HTH luxR-type" evidence="4">
    <location>
        <begin position="1"/>
        <end position="51"/>
    </location>
</feature>
<evidence type="ECO:0000259" key="4">
    <source>
        <dbReference type="PROSITE" id="PS50043"/>
    </source>
</evidence>
<keyword evidence="2" id="KW-0238">DNA-binding</keyword>
<dbReference type="EMBL" id="CP077080">
    <property type="protein sequence ID" value="QXI51449.1"/>
    <property type="molecule type" value="Genomic_DNA"/>
</dbReference>
<protein>
    <submittedName>
        <fullName evidence="5">LuxR C-terminal-related transcriptional regulator</fullName>
    </submittedName>
</protein>
<dbReference type="PANTHER" id="PTHR44688">
    <property type="entry name" value="DNA-BINDING TRANSCRIPTIONAL ACTIVATOR DEVR_DOSR"/>
    <property type="match status" value="1"/>
</dbReference>
<keyword evidence="1" id="KW-0805">Transcription regulation</keyword>
<dbReference type="PROSITE" id="PS50043">
    <property type="entry name" value="HTH_LUXR_2"/>
    <property type="match status" value="1"/>
</dbReference>
<sequence>MRLVEACLSNAEIGQRLYISVFTVKSHIQRICGKLGVRRRAQAVAKARSMSIL</sequence>
<evidence type="ECO:0000256" key="3">
    <source>
        <dbReference type="ARBA" id="ARBA00023163"/>
    </source>
</evidence>
<accession>A0ABX8Q9D1</accession>
<dbReference type="PANTHER" id="PTHR44688:SF16">
    <property type="entry name" value="DNA-BINDING TRANSCRIPTIONAL ACTIVATOR DEVR_DOSR"/>
    <property type="match status" value="1"/>
</dbReference>
<proteinExistence type="predicted"/>
<dbReference type="InterPro" id="IPR000792">
    <property type="entry name" value="Tscrpt_reg_LuxR_C"/>
</dbReference>